<evidence type="ECO:0000256" key="4">
    <source>
        <dbReference type="PROSITE-ProRule" id="PRU00134"/>
    </source>
</evidence>
<comment type="caution">
    <text evidence="8">The sequence shown here is derived from an EMBL/GenBank/DDBJ whole genome shotgun (WGS) entry which is preliminary data.</text>
</comment>
<evidence type="ECO:0000256" key="2">
    <source>
        <dbReference type="ARBA" id="ARBA00022771"/>
    </source>
</evidence>
<dbReference type="EMBL" id="JAPQKO010000003">
    <property type="protein sequence ID" value="KAJ5172577.1"/>
    <property type="molecule type" value="Genomic_DNA"/>
</dbReference>
<dbReference type="GO" id="GO:0008270">
    <property type="term" value="F:zinc ion binding"/>
    <property type="evidence" value="ECO:0007669"/>
    <property type="project" value="UniProtKB-KW"/>
</dbReference>
<protein>
    <recommendedName>
        <fullName evidence="10">Suppressor of anucleate metulae protein B</fullName>
    </recommendedName>
</protein>
<evidence type="ECO:0000259" key="7">
    <source>
        <dbReference type="PROSITE" id="PS50865"/>
    </source>
</evidence>
<dbReference type="SUPFAM" id="SSF82199">
    <property type="entry name" value="SET domain"/>
    <property type="match status" value="1"/>
</dbReference>
<dbReference type="PROSITE" id="PS50865">
    <property type="entry name" value="ZF_MYND_2"/>
    <property type="match status" value="1"/>
</dbReference>
<evidence type="ECO:0000313" key="8">
    <source>
        <dbReference type="EMBL" id="KAJ5172577.1"/>
    </source>
</evidence>
<dbReference type="Pfam" id="PF00856">
    <property type="entry name" value="SET"/>
    <property type="match status" value="1"/>
</dbReference>
<keyword evidence="3" id="KW-0862">Zinc</keyword>
<dbReference type="Proteomes" id="UP001146351">
    <property type="component" value="Unassembled WGS sequence"/>
</dbReference>
<feature type="domain" description="MYND-type" evidence="7">
    <location>
        <begin position="59"/>
        <end position="104"/>
    </location>
</feature>
<keyword evidence="2 4" id="KW-0863">Zinc-finger</keyword>
<reference evidence="8" key="1">
    <citation type="submission" date="2022-11" db="EMBL/GenBank/DDBJ databases">
        <authorList>
            <person name="Petersen C."/>
        </authorList>
    </citation>
    <scope>NUCLEOTIDE SEQUENCE</scope>
    <source>
        <strain evidence="8">IBT 21917</strain>
    </source>
</reference>
<dbReference type="InterPro" id="IPR002893">
    <property type="entry name" value="Znf_MYND"/>
</dbReference>
<dbReference type="GO" id="GO:0005634">
    <property type="term" value="C:nucleus"/>
    <property type="evidence" value="ECO:0007669"/>
    <property type="project" value="TreeGrafter"/>
</dbReference>
<dbReference type="OrthoDB" id="5945798at2759"/>
<gene>
    <name evidence="8" type="ORF">N7492_005170</name>
</gene>
<dbReference type="Gene3D" id="6.10.140.2220">
    <property type="match status" value="1"/>
</dbReference>
<dbReference type="Gene3D" id="2.170.270.10">
    <property type="entry name" value="SET domain"/>
    <property type="match status" value="1"/>
</dbReference>
<dbReference type="CDD" id="cd20071">
    <property type="entry name" value="SET_SMYD"/>
    <property type="match status" value="1"/>
</dbReference>
<keyword evidence="9" id="KW-1185">Reference proteome</keyword>
<organism evidence="8 9">
    <name type="scientific">Penicillium capsulatum</name>
    <dbReference type="NCBI Taxonomy" id="69766"/>
    <lineage>
        <taxon>Eukaryota</taxon>
        <taxon>Fungi</taxon>
        <taxon>Dikarya</taxon>
        <taxon>Ascomycota</taxon>
        <taxon>Pezizomycotina</taxon>
        <taxon>Eurotiomycetes</taxon>
        <taxon>Eurotiomycetidae</taxon>
        <taxon>Eurotiales</taxon>
        <taxon>Aspergillaceae</taxon>
        <taxon>Penicillium</taxon>
    </lineage>
</organism>
<dbReference type="PROSITE" id="PS50280">
    <property type="entry name" value="SET"/>
    <property type="match status" value="1"/>
</dbReference>
<feature type="domain" description="SET" evidence="6">
    <location>
        <begin position="8"/>
        <end position="251"/>
    </location>
</feature>
<dbReference type="InterPro" id="IPR001214">
    <property type="entry name" value="SET_dom"/>
</dbReference>
<dbReference type="Pfam" id="PF01753">
    <property type="entry name" value="zf-MYND"/>
    <property type="match status" value="1"/>
</dbReference>
<evidence type="ECO:0000256" key="1">
    <source>
        <dbReference type="ARBA" id="ARBA00022723"/>
    </source>
</evidence>
<evidence type="ECO:0008006" key="10">
    <source>
        <dbReference type="Google" id="ProtNLM"/>
    </source>
</evidence>
<accession>A0A9W9IFA3</accession>
<evidence type="ECO:0000259" key="6">
    <source>
        <dbReference type="PROSITE" id="PS50280"/>
    </source>
</evidence>
<evidence type="ECO:0000256" key="5">
    <source>
        <dbReference type="SAM" id="MobiDB-lite"/>
    </source>
</evidence>
<evidence type="ECO:0000313" key="9">
    <source>
        <dbReference type="Proteomes" id="UP001146351"/>
    </source>
</evidence>
<evidence type="ECO:0000256" key="3">
    <source>
        <dbReference type="ARBA" id="ARBA00022833"/>
    </source>
</evidence>
<dbReference type="Gene3D" id="1.10.220.160">
    <property type="match status" value="1"/>
</dbReference>
<dbReference type="InterPro" id="IPR050869">
    <property type="entry name" value="H3K4_H4K5_MeTrfase"/>
</dbReference>
<dbReference type="InterPro" id="IPR046341">
    <property type="entry name" value="SET_dom_sf"/>
</dbReference>
<dbReference type="PROSITE" id="PS01360">
    <property type="entry name" value="ZF_MYND_1"/>
    <property type="match status" value="1"/>
</dbReference>
<dbReference type="PANTHER" id="PTHR12197:SF251">
    <property type="entry name" value="EG:BACR7C10.4 PROTEIN"/>
    <property type="match status" value="1"/>
</dbReference>
<proteinExistence type="predicted"/>
<feature type="region of interest" description="Disordered" evidence="5">
    <location>
        <begin position="1"/>
        <end position="22"/>
    </location>
</feature>
<dbReference type="AlphaFoldDB" id="A0A9W9IFA3"/>
<name>A0A9W9IFA3_9EURO</name>
<reference evidence="8" key="2">
    <citation type="journal article" date="2023" name="IMA Fungus">
        <title>Comparative genomic study of the Penicillium genus elucidates a diverse pangenome and 15 lateral gene transfer events.</title>
        <authorList>
            <person name="Petersen C."/>
            <person name="Sorensen T."/>
            <person name="Nielsen M.R."/>
            <person name="Sondergaard T.E."/>
            <person name="Sorensen J.L."/>
            <person name="Fitzpatrick D.A."/>
            <person name="Frisvad J.C."/>
            <person name="Nielsen K.L."/>
        </authorList>
    </citation>
    <scope>NUCLEOTIDE SEQUENCE</scope>
    <source>
        <strain evidence="8">IBT 21917</strain>
    </source>
</reference>
<feature type="compositionally biased region" description="Polar residues" evidence="5">
    <location>
        <begin position="1"/>
        <end position="17"/>
    </location>
</feature>
<dbReference type="PANTHER" id="PTHR12197">
    <property type="entry name" value="HISTONE-LYSINE N-METHYLTRANSFERASE SMYD"/>
    <property type="match status" value="1"/>
</dbReference>
<sequence>MASRSPWPSVTTKTASHPTPDGMGNGLFALEDVKVGEDVVHATVPFVAVLDSPRLDDTCAGCFGRKQMGTTGADLKACTGCRTVKYCDRACQSKDWKFAHSMECPIFKDLKPMVLPNNARALLRMVLRTGRNKYGSDELAVFSNLETHIHDIEQVQAQLDRITLTAKAVSNYSKSEMNAEAMTAYAAKLDLNSFNLTTALYDRIGLYLHPYAALINHSCDYNATVGFDGEELFVKAIRPIKKDEQVFISYIDTTTPKTVRCRELKERYYFDCKCAKCTADDNPQEKQFSEHKEALEIVERNALELMQSASAEDSKPEETIQNLEAAMHLLHQTSSWPLTRQPYASIRDQLIVSLLSAGNFSRAFMHAAIRYLRVDPVIYDAAHPIRHIHAWILAKLAIFLSQSFQSDPADPVPLQDFGINFHFILWYILADLASRQLESCTVPSFRRLVAANFAQVHNEFKANGIDPSTAKPLVSKEWSKLERLVQVALDKE</sequence>
<keyword evidence="1" id="KW-0479">Metal-binding</keyword>